<protein>
    <recommendedName>
        <fullName evidence="2">Protein-L-isoaspartate O-methyltransferase</fullName>
    </recommendedName>
    <alternativeName>
        <fullName evidence="3">Protein L-isoaspartyl methyltransferase</fullName>
    </alternativeName>
</protein>
<name>A0A7C9VD33_9HYPH</name>
<gene>
    <name evidence="4" type="ORF">G6N74_25570</name>
</gene>
<sequence>MDTDFSEQRVKMVDGQVRTTDVTDQALLDAMLSVPREAFVGANRRNLAYIDEHIEIASPASGQPARYLMQASPFAKLTQLAEIHSSDFVLDVGCGTGYSSAVLSRLASSVIALESDPVLAQSATSTLANLGYDNVVVVQGALNEGHGAEAPYDVIFIGGAVEEIPQALFDQLKEGGRLIAVEGQGNAGVARLFLKTTGIVGGRRAFNAAIRPLPGFERIRAFEF</sequence>
<dbReference type="EMBL" id="JAAKZG010000015">
    <property type="protein sequence ID" value="NGN44446.1"/>
    <property type="molecule type" value="Genomic_DNA"/>
</dbReference>
<dbReference type="PANTHER" id="PTHR11579">
    <property type="entry name" value="PROTEIN-L-ISOASPARTATE O-METHYLTRANSFERASE"/>
    <property type="match status" value="1"/>
</dbReference>
<reference evidence="4 5" key="1">
    <citation type="submission" date="2020-02" db="EMBL/GenBank/DDBJ databases">
        <title>Genome sequence of the type strain CGMCC 1.15528 of Mesorhizobium zhangyense.</title>
        <authorList>
            <person name="Gao J."/>
            <person name="Sun J."/>
        </authorList>
    </citation>
    <scope>NUCLEOTIDE SEQUENCE [LARGE SCALE GENOMIC DNA]</scope>
    <source>
        <strain evidence="4 5">CGMCC 1.15528</strain>
    </source>
</reference>
<evidence type="ECO:0000256" key="2">
    <source>
        <dbReference type="ARBA" id="ARBA00013346"/>
    </source>
</evidence>
<keyword evidence="4" id="KW-0808">Transferase</keyword>
<keyword evidence="5" id="KW-1185">Reference proteome</keyword>
<dbReference type="GO" id="GO:0004719">
    <property type="term" value="F:protein-L-isoaspartate (D-aspartate) O-methyltransferase activity"/>
    <property type="evidence" value="ECO:0007669"/>
    <property type="project" value="InterPro"/>
</dbReference>
<dbReference type="Pfam" id="PF01135">
    <property type="entry name" value="PCMT"/>
    <property type="match status" value="1"/>
</dbReference>
<dbReference type="CDD" id="cd02440">
    <property type="entry name" value="AdoMet_MTases"/>
    <property type="match status" value="1"/>
</dbReference>
<dbReference type="PANTHER" id="PTHR11579:SF18">
    <property type="entry name" value="PROTEIN-L-ISOASPARTATE O-METHYLTRANSFERASE"/>
    <property type="match status" value="1"/>
</dbReference>
<dbReference type="RefSeq" id="WP_165120830.1">
    <property type="nucleotide sequence ID" value="NZ_JAAKZG010000015.1"/>
</dbReference>
<dbReference type="InterPro" id="IPR029063">
    <property type="entry name" value="SAM-dependent_MTases_sf"/>
</dbReference>
<comment type="similarity">
    <text evidence="1">Belongs to the methyltransferase superfamily. L-isoaspartyl/D-aspartyl protein methyltransferase family.</text>
</comment>
<dbReference type="SUPFAM" id="SSF53335">
    <property type="entry name" value="S-adenosyl-L-methionine-dependent methyltransferases"/>
    <property type="match status" value="1"/>
</dbReference>
<dbReference type="AlphaFoldDB" id="A0A7C9VD33"/>
<proteinExistence type="inferred from homology"/>
<dbReference type="GO" id="GO:0032259">
    <property type="term" value="P:methylation"/>
    <property type="evidence" value="ECO:0007669"/>
    <property type="project" value="UniProtKB-KW"/>
</dbReference>
<dbReference type="InterPro" id="IPR000682">
    <property type="entry name" value="PCMT"/>
</dbReference>
<organism evidence="4 5">
    <name type="scientific">Mesorhizobium zhangyense</name>
    <dbReference type="NCBI Taxonomy" id="1776730"/>
    <lineage>
        <taxon>Bacteria</taxon>
        <taxon>Pseudomonadati</taxon>
        <taxon>Pseudomonadota</taxon>
        <taxon>Alphaproteobacteria</taxon>
        <taxon>Hyphomicrobiales</taxon>
        <taxon>Phyllobacteriaceae</taxon>
        <taxon>Mesorhizobium</taxon>
    </lineage>
</organism>
<evidence type="ECO:0000256" key="1">
    <source>
        <dbReference type="ARBA" id="ARBA00005369"/>
    </source>
</evidence>
<comment type="caution">
    <text evidence="4">The sequence shown here is derived from an EMBL/GenBank/DDBJ whole genome shotgun (WGS) entry which is preliminary data.</text>
</comment>
<keyword evidence="4" id="KW-0489">Methyltransferase</keyword>
<accession>A0A7C9VD33</accession>
<dbReference type="GO" id="GO:0005737">
    <property type="term" value="C:cytoplasm"/>
    <property type="evidence" value="ECO:0007669"/>
    <property type="project" value="TreeGrafter"/>
</dbReference>
<dbReference type="Gene3D" id="3.40.50.150">
    <property type="entry name" value="Vaccinia Virus protein VP39"/>
    <property type="match status" value="1"/>
</dbReference>
<evidence type="ECO:0000313" key="4">
    <source>
        <dbReference type="EMBL" id="NGN44446.1"/>
    </source>
</evidence>
<dbReference type="Proteomes" id="UP000481252">
    <property type="component" value="Unassembled WGS sequence"/>
</dbReference>
<evidence type="ECO:0000256" key="3">
    <source>
        <dbReference type="ARBA" id="ARBA00030757"/>
    </source>
</evidence>
<evidence type="ECO:0000313" key="5">
    <source>
        <dbReference type="Proteomes" id="UP000481252"/>
    </source>
</evidence>